<comment type="similarity">
    <text evidence="1">Belongs to the transglycosylase Slt family.</text>
</comment>
<sequence>MRNKIKHPFKFLFSASLCWGMLAVASAQAVTELQDTNPVQLGSEAVRADQRDMFLQAERLIERRQFTQAREKMLQLSDYPLLPYLEVALLEQNFSLANEPVVLEFFNEFTGTPAERQLRTAWLQYLVRRNDGERFLRDYRWQNSTHLQCFYLREKYRALQREIRDGASDGILEPFWNEVSDQWRHGRSLPSACDPVFAAWANAGQRTDQIVWERILLALNERQQGLARYLTRFMDDETRYLADLMRRVHATPNTIRRFQEFPGKDEREREIVLYGLNRIRWTNHNTLVEVWEHFRDRYAFTPAERGQMESDIAVTLALRGDPRAKQWFEGIDPADMSDTARQWYLAAHLNTRNFQAIARFTDRLPPDVASRAQWQYWAARAKAELGHIDRALELMEQAAQQRNYYGFLASARLTLMPSLQHEEPEFHPEALHVLAQQPAAQRAYELRQLSRFMDARREWNHLRSGLTEEERVLPAILASEWGWYDQAIFAFAQSGTLNDVHRRFPLAFSELLTENAQRASIDPAWVFAITRRESSFQVDAVSPAGARGLMQIMPGTAEYLQRGAPGPNPRVNIQNQLFNPEDNVRLGTTYLAELLRRTDDNWLLATAAYNAGIHRMQEWLPEESVAADMWVEMIPFQETRDYVKAVLAYQQIYAMLLGKDVNVLAPMIRMQINGGRRG</sequence>
<dbReference type="GO" id="GO:0004553">
    <property type="term" value="F:hydrolase activity, hydrolyzing O-glycosyl compounds"/>
    <property type="evidence" value="ECO:0007669"/>
    <property type="project" value="InterPro"/>
</dbReference>
<accession>A0A432WQ19</accession>
<dbReference type="Pfam" id="PF14718">
    <property type="entry name" value="SLT_L"/>
    <property type="match status" value="1"/>
</dbReference>
<dbReference type="CDD" id="cd13401">
    <property type="entry name" value="Slt70-like"/>
    <property type="match status" value="1"/>
</dbReference>
<organism evidence="6 7">
    <name type="scientific">Aliidiomarina sanyensis</name>
    <dbReference type="NCBI Taxonomy" id="1249555"/>
    <lineage>
        <taxon>Bacteria</taxon>
        <taxon>Pseudomonadati</taxon>
        <taxon>Pseudomonadota</taxon>
        <taxon>Gammaproteobacteria</taxon>
        <taxon>Alteromonadales</taxon>
        <taxon>Idiomarinaceae</taxon>
        <taxon>Aliidiomarina</taxon>
    </lineage>
</organism>
<dbReference type="PANTHER" id="PTHR37423">
    <property type="entry name" value="SOLUBLE LYTIC MUREIN TRANSGLYCOSYLASE-RELATED"/>
    <property type="match status" value="1"/>
</dbReference>
<comment type="caution">
    <text evidence="6">The sequence shown here is derived from an EMBL/GenBank/DDBJ whole genome shotgun (WGS) entry which is preliminary data.</text>
</comment>
<dbReference type="Gene3D" id="1.10.1240.20">
    <property type="entry name" value="Lytic transglycosylase, superhelical linker domain"/>
    <property type="match status" value="1"/>
</dbReference>
<keyword evidence="7" id="KW-1185">Reference proteome</keyword>
<proteinExistence type="inferred from homology"/>
<dbReference type="OrthoDB" id="92254at2"/>
<dbReference type="InterPro" id="IPR008258">
    <property type="entry name" value="Transglycosylase_SLT_dom_1"/>
</dbReference>
<dbReference type="PANTHER" id="PTHR37423:SF5">
    <property type="entry name" value="SOLUBLE LYTIC MUREIN TRANSGLYCOSYLASE"/>
    <property type="match status" value="1"/>
</dbReference>
<dbReference type="SUPFAM" id="SSF53955">
    <property type="entry name" value="Lysozyme-like"/>
    <property type="match status" value="1"/>
</dbReference>
<evidence type="ECO:0000256" key="3">
    <source>
        <dbReference type="SAM" id="SignalP"/>
    </source>
</evidence>
<dbReference type="GO" id="GO:0042597">
    <property type="term" value="C:periplasmic space"/>
    <property type="evidence" value="ECO:0007669"/>
    <property type="project" value="InterPro"/>
</dbReference>
<name>A0A432WQ19_9GAMM</name>
<dbReference type="InterPro" id="IPR037061">
    <property type="entry name" value="Lytic_TGlycoase_superhlx_L_sf"/>
</dbReference>
<evidence type="ECO:0000313" key="7">
    <source>
        <dbReference type="Proteomes" id="UP000288405"/>
    </source>
</evidence>
<gene>
    <name evidence="6" type="ORF">CWE11_03745</name>
</gene>
<reference evidence="6 7" key="1">
    <citation type="journal article" date="2011" name="Front. Microbiol.">
        <title>Genomic signatures of strain selection and enhancement in Bacillus atrophaeus var. globigii, a historical biowarfare simulant.</title>
        <authorList>
            <person name="Gibbons H.S."/>
            <person name="Broomall S.M."/>
            <person name="McNew L.A."/>
            <person name="Daligault H."/>
            <person name="Chapman C."/>
            <person name="Bruce D."/>
            <person name="Karavis M."/>
            <person name="Krepps M."/>
            <person name="McGregor P.A."/>
            <person name="Hong C."/>
            <person name="Park K.H."/>
            <person name="Akmal A."/>
            <person name="Feldman A."/>
            <person name="Lin J.S."/>
            <person name="Chang W.E."/>
            <person name="Higgs B.W."/>
            <person name="Demirev P."/>
            <person name="Lindquist J."/>
            <person name="Liem A."/>
            <person name="Fochler E."/>
            <person name="Read T.D."/>
            <person name="Tapia R."/>
            <person name="Johnson S."/>
            <person name="Bishop-Lilly K.A."/>
            <person name="Detter C."/>
            <person name="Han C."/>
            <person name="Sozhamannan S."/>
            <person name="Rosenzweig C.N."/>
            <person name="Skowronski E.W."/>
        </authorList>
    </citation>
    <scope>NUCLEOTIDE SEQUENCE [LARGE SCALE GENOMIC DNA]</scope>
    <source>
        <strain evidence="6 7">GYP-17</strain>
    </source>
</reference>
<evidence type="ECO:0000256" key="2">
    <source>
        <dbReference type="ARBA" id="ARBA00022729"/>
    </source>
</evidence>
<protein>
    <submittedName>
        <fullName evidence="6">Murein transglycosylase</fullName>
    </submittedName>
</protein>
<dbReference type="Proteomes" id="UP000288405">
    <property type="component" value="Unassembled WGS sequence"/>
</dbReference>
<dbReference type="InterPro" id="IPR012289">
    <property type="entry name" value="Lytic_TGlycosylase_superhlx_L"/>
</dbReference>
<evidence type="ECO:0000256" key="1">
    <source>
        <dbReference type="ARBA" id="ARBA00007734"/>
    </source>
</evidence>
<dbReference type="InterPro" id="IPR023346">
    <property type="entry name" value="Lysozyme-like_dom_sf"/>
</dbReference>
<dbReference type="Gene3D" id="1.10.530.10">
    <property type="match status" value="1"/>
</dbReference>
<feature type="domain" description="Lytic transglycosylase superhelical linker" evidence="5">
    <location>
        <begin position="434"/>
        <end position="499"/>
    </location>
</feature>
<dbReference type="SUPFAM" id="SSF48435">
    <property type="entry name" value="Bacterial muramidases"/>
    <property type="match status" value="1"/>
</dbReference>
<dbReference type="Pfam" id="PF01464">
    <property type="entry name" value="SLT"/>
    <property type="match status" value="1"/>
</dbReference>
<dbReference type="EMBL" id="PIPM01000002">
    <property type="protein sequence ID" value="RUO35875.1"/>
    <property type="molecule type" value="Genomic_DNA"/>
</dbReference>
<dbReference type="Gene3D" id="1.25.20.10">
    <property type="entry name" value="Bacterial muramidases"/>
    <property type="match status" value="1"/>
</dbReference>
<evidence type="ECO:0000259" key="4">
    <source>
        <dbReference type="Pfam" id="PF01464"/>
    </source>
</evidence>
<dbReference type="InterPro" id="IPR008939">
    <property type="entry name" value="Lytic_TGlycosylase_superhlx_U"/>
</dbReference>
<dbReference type="AlphaFoldDB" id="A0A432WQ19"/>
<feature type="chain" id="PRO_5019074779" evidence="3">
    <location>
        <begin position="30"/>
        <end position="678"/>
    </location>
</feature>
<feature type="domain" description="Transglycosylase SLT" evidence="4">
    <location>
        <begin position="512"/>
        <end position="622"/>
    </location>
</feature>
<evidence type="ECO:0000259" key="5">
    <source>
        <dbReference type="Pfam" id="PF14718"/>
    </source>
</evidence>
<feature type="signal peptide" evidence="3">
    <location>
        <begin position="1"/>
        <end position="29"/>
    </location>
</feature>
<keyword evidence="2 3" id="KW-0732">Signal</keyword>
<evidence type="ECO:0000313" key="6">
    <source>
        <dbReference type="EMBL" id="RUO35875.1"/>
    </source>
</evidence>